<feature type="signal peptide" evidence="1">
    <location>
        <begin position="1"/>
        <end position="21"/>
    </location>
</feature>
<feature type="chain" id="PRO_5016245383" description="DUF1254 domain-containing protein" evidence="1">
    <location>
        <begin position="22"/>
        <end position="174"/>
    </location>
</feature>
<evidence type="ECO:0000313" key="2">
    <source>
        <dbReference type="EMBL" id="RAK63848.1"/>
    </source>
</evidence>
<accession>A0A328BFF4</accession>
<comment type="caution">
    <text evidence="2">The sequence shown here is derived from an EMBL/GenBank/DDBJ whole genome shotgun (WGS) entry which is preliminary data.</text>
</comment>
<keyword evidence="3" id="KW-1185">Reference proteome</keyword>
<evidence type="ECO:0000256" key="1">
    <source>
        <dbReference type="SAM" id="SignalP"/>
    </source>
</evidence>
<dbReference type="RefSeq" id="WP_111479966.1">
    <property type="nucleotide sequence ID" value="NZ_QHKM01000008.1"/>
</dbReference>
<evidence type="ECO:0000313" key="3">
    <source>
        <dbReference type="Proteomes" id="UP000248553"/>
    </source>
</evidence>
<name>A0A328BFF4_9BACT</name>
<sequence>MSKFSVLLAFCAVAVLPGCYAQLDDPKAVADSLPVYRPLLMTRATLEQAVALLPPRDVQAPGKTYCHGAYLLVNEQYEGIHIIDNQDPSRPRKVGFLRIPGSLGVAMRGPVLYADNAVDLVTIDLTDPANARVLGRVRNVFPELPLPETASVEPGYRAENRPPDAVVVGWQKIR</sequence>
<gene>
    <name evidence="2" type="ORF">DLM85_20060</name>
</gene>
<organism evidence="2 3">
    <name type="scientific">Hymenobacter edaphi</name>
    <dbReference type="NCBI Taxonomy" id="2211146"/>
    <lineage>
        <taxon>Bacteria</taxon>
        <taxon>Pseudomonadati</taxon>
        <taxon>Bacteroidota</taxon>
        <taxon>Cytophagia</taxon>
        <taxon>Cytophagales</taxon>
        <taxon>Hymenobacteraceae</taxon>
        <taxon>Hymenobacter</taxon>
    </lineage>
</organism>
<proteinExistence type="predicted"/>
<dbReference type="OrthoDB" id="853480at2"/>
<dbReference type="AlphaFoldDB" id="A0A328BFF4"/>
<evidence type="ECO:0008006" key="4">
    <source>
        <dbReference type="Google" id="ProtNLM"/>
    </source>
</evidence>
<keyword evidence="1" id="KW-0732">Signal</keyword>
<dbReference type="EMBL" id="QHKM01000008">
    <property type="protein sequence ID" value="RAK63848.1"/>
    <property type="molecule type" value="Genomic_DNA"/>
</dbReference>
<reference evidence="3" key="1">
    <citation type="submission" date="2018-05" db="EMBL/GenBank/DDBJ databases">
        <authorList>
            <person name="Nie L."/>
        </authorList>
    </citation>
    <scope>NUCLEOTIDE SEQUENCE [LARGE SCALE GENOMIC DNA]</scope>
    <source>
        <strain evidence="3">NL</strain>
    </source>
</reference>
<protein>
    <recommendedName>
        <fullName evidence="4">DUF1254 domain-containing protein</fullName>
    </recommendedName>
</protein>
<dbReference type="Proteomes" id="UP000248553">
    <property type="component" value="Unassembled WGS sequence"/>
</dbReference>